<dbReference type="Proteomes" id="UP000246800">
    <property type="component" value="Unassembled WGS sequence"/>
</dbReference>
<protein>
    <submittedName>
        <fullName evidence="1">Uncharacterized protein</fullName>
    </submittedName>
</protein>
<dbReference type="EMBL" id="QEIT01000270">
    <property type="protein sequence ID" value="PWZ72035.1"/>
    <property type="molecule type" value="Genomic_DNA"/>
</dbReference>
<feature type="non-terminal residue" evidence="1">
    <location>
        <position position="1"/>
    </location>
</feature>
<reference evidence="1 2" key="1">
    <citation type="journal article" date="2018" name="Vet. Microbiol.">
        <title>Clonal diversity and geographic distribution of methicillin-resistant Staphylococcus pseudintermedius from Australian animals: Discovery of novel sequence types.</title>
        <authorList>
            <person name="Worthing K.A."/>
            <person name="Abraham S."/>
            <person name="Coombs G.W."/>
            <person name="Pang S."/>
            <person name="Saputra S."/>
            <person name="Jordan D."/>
            <person name="Trott D.J."/>
            <person name="Norris J.M."/>
        </authorList>
    </citation>
    <scope>NUCLEOTIDE SEQUENCE [LARGE SCALE GENOMIC DNA]</scope>
    <source>
        <strain evidence="1 2">ST525 1</strain>
    </source>
</reference>
<comment type="caution">
    <text evidence="1">The sequence shown here is derived from an EMBL/GenBank/DDBJ whole genome shotgun (WGS) entry which is preliminary data.</text>
</comment>
<accession>A0A317YM76</accession>
<evidence type="ECO:0000313" key="2">
    <source>
        <dbReference type="Proteomes" id="UP000246800"/>
    </source>
</evidence>
<organism evidence="1 2">
    <name type="scientific">Staphylococcus pseudintermedius</name>
    <dbReference type="NCBI Taxonomy" id="283734"/>
    <lineage>
        <taxon>Bacteria</taxon>
        <taxon>Bacillati</taxon>
        <taxon>Bacillota</taxon>
        <taxon>Bacilli</taxon>
        <taxon>Bacillales</taxon>
        <taxon>Staphylococcaceae</taxon>
        <taxon>Staphylococcus</taxon>
        <taxon>Staphylococcus intermedius group</taxon>
    </lineage>
</organism>
<sequence>SSPAVVNTSTEQGFDLEADPGLSYGPVAGWAGRQANFNKAMMGKEGPSALGYGGEELVGKVIAGNDFNYVKDHAEALRHAG</sequence>
<feature type="non-terminal residue" evidence="1">
    <location>
        <position position="81"/>
    </location>
</feature>
<gene>
    <name evidence="1" type="ORF">DD902_13535</name>
</gene>
<proteinExistence type="predicted"/>
<dbReference type="AlphaFoldDB" id="A0A317YM76"/>
<evidence type="ECO:0000313" key="1">
    <source>
        <dbReference type="EMBL" id="PWZ72035.1"/>
    </source>
</evidence>
<name>A0A317YM76_STAPS</name>